<comment type="similarity">
    <text evidence="1">Belongs to the CBP3 family.</text>
</comment>
<dbReference type="InterPro" id="IPR007129">
    <property type="entry name" value="Ubiqinol_cyt_c_chaperone_CPB3"/>
</dbReference>
<accession>A0A8D8VIZ0</accession>
<name>A0A8D8VIZ0_9HEMI</name>
<dbReference type="Pfam" id="PF03981">
    <property type="entry name" value="Ubiq_cyt_C_chap"/>
    <property type="match status" value="1"/>
</dbReference>
<dbReference type="GO" id="GO:0034551">
    <property type="term" value="P:mitochondrial respiratory chain complex III assembly"/>
    <property type="evidence" value="ECO:0007669"/>
    <property type="project" value="TreeGrafter"/>
</dbReference>
<proteinExistence type="inferred from homology"/>
<evidence type="ECO:0000313" key="3">
    <source>
        <dbReference type="EMBL" id="CAG6724455.1"/>
    </source>
</evidence>
<dbReference type="PANTHER" id="PTHR12184:SF1">
    <property type="entry name" value="UBIQUINOL-CYTOCHROME-C REDUCTASE COMPLEX ASSEMBLY FACTOR 1"/>
    <property type="match status" value="1"/>
</dbReference>
<evidence type="ECO:0000256" key="1">
    <source>
        <dbReference type="ARBA" id="ARBA00006407"/>
    </source>
</evidence>
<organism evidence="3">
    <name type="scientific">Cacopsylla melanoneura</name>
    <dbReference type="NCBI Taxonomy" id="428564"/>
    <lineage>
        <taxon>Eukaryota</taxon>
        <taxon>Metazoa</taxon>
        <taxon>Ecdysozoa</taxon>
        <taxon>Arthropoda</taxon>
        <taxon>Hexapoda</taxon>
        <taxon>Insecta</taxon>
        <taxon>Pterygota</taxon>
        <taxon>Neoptera</taxon>
        <taxon>Paraneoptera</taxon>
        <taxon>Hemiptera</taxon>
        <taxon>Sternorrhyncha</taxon>
        <taxon>Psylloidea</taxon>
        <taxon>Psyllidae</taxon>
        <taxon>Psyllinae</taxon>
        <taxon>Cacopsylla</taxon>
    </lineage>
</organism>
<dbReference type="GO" id="GO:0005739">
    <property type="term" value="C:mitochondrion"/>
    <property type="evidence" value="ECO:0007669"/>
    <property type="project" value="TreeGrafter"/>
</dbReference>
<feature type="domain" description="Ubiquinol-cytochrome c chaperone" evidence="2">
    <location>
        <begin position="114"/>
        <end position="248"/>
    </location>
</feature>
<dbReference type="InterPro" id="IPR021150">
    <property type="entry name" value="Ubiq_cyt_c_chap"/>
</dbReference>
<evidence type="ECO:0000259" key="2">
    <source>
        <dbReference type="Pfam" id="PF03981"/>
    </source>
</evidence>
<dbReference type="AlphaFoldDB" id="A0A8D8VIZ0"/>
<protein>
    <submittedName>
        <fullName evidence="3">Ubiquinol-cytochrome-c reductase complex assembly factor 1</fullName>
    </submittedName>
</protein>
<reference evidence="3" key="1">
    <citation type="submission" date="2021-05" db="EMBL/GenBank/DDBJ databases">
        <authorList>
            <person name="Alioto T."/>
            <person name="Alioto T."/>
            <person name="Gomez Garrido J."/>
        </authorList>
    </citation>
    <scope>NUCLEOTIDE SEQUENCE</scope>
</reference>
<dbReference type="EMBL" id="HBUF01367702">
    <property type="protein sequence ID" value="CAG6724455.1"/>
    <property type="molecule type" value="Transcribed_RNA"/>
</dbReference>
<dbReference type="PANTHER" id="PTHR12184">
    <property type="entry name" value="UBIQUINOL-CYTOCHROME C REDUCTASE COMPLEX ASSEMBLY FACTOR 1 FAMILY MEMBER"/>
    <property type="match status" value="1"/>
</dbReference>
<sequence>MNLSSLCRVYSQMRPACYIKHLVVLNQRPSLCYSSHLVQQYYDPSRGITTCNQFNQLTKTTGAEYLSENKSPWIKSIIKKLGWKFVIKGKFSMMGYELYESLLKNMDYLQFFKDFEMDDTFHSWFLVVELHVWMLSVRVMRDEEFGKTVRDAIIQTMWSDVVERSQHMTVLQSTQTAQVKELSEEFRAAMINYDEGIQSDDKVLAGAIWRRFFCKNCDNPLLIERLVHYVRRQVYELEHTSNKALFMEKKLKLVNLADVIISYYTPQVLAWLREEEAGKNKV</sequence>